<dbReference type="EMBL" id="BMVC01000019">
    <property type="protein sequence ID" value="GHD13323.1"/>
    <property type="molecule type" value="Genomic_DNA"/>
</dbReference>
<dbReference type="PROSITE" id="PS50943">
    <property type="entry name" value="HTH_CROC1"/>
    <property type="match status" value="1"/>
</dbReference>
<dbReference type="Pfam" id="PF13560">
    <property type="entry name" value="HTH_31"/>
    <property type="match status" value="1"/>
</dbReference>
<reference evidence="2" key="2">
    <citation type="submission" date="2020-09" db="EMBL/GenBank/DDBJ databases">
        <authorList>
            <person name="Sun Q."/>
            <person name="Ohkuma M."/>
        </authorList>
    </citation>
    <scope>NUCLEOTIDE SEQUENCE</scope>
    <source>
        <strain evidence="2">JCM 4637</strain>
    </source>
</reference>
<evidence type="ECO:0000313" key="3">
    <source>
        <dbReference type="Proteomes" id="UP000638353"/>
    </source>
</evidence>
<reference evidence="2" key="1">
    <citation type="journal article" date="2014" name="Int. J. Syst. Evol. Microbiol.">
        <title>Complete genome sequence of Corynebacterium casei LMG S-19264T (=DSM 44701T), isolated from a smear-ripened cheese.</title>
        <authorList>
            <consortium name="US DOE Joint Genome Institute (JGI-PGF)"/>
            <person name="Walter F."/>
            <person name="Albersmeier A."/>
            <person name="Kalinowski J."/>
            <person name="Ruckert C."/>
        </authorList>
    </citation>
    <scope>NUCLEOTIDE SEQUENCE</scope>
    <source>
        <strain evidence="2">JCM 4637</strain>
    </source>
</reference>
<accession>A0A919CE36</accession>
<dbReference type="CDD" id="cd00093">
    <property type="entry name" value="HTH_XRE"/>
    <property type="match status" value="1"/>
</dbReference>
<evidence type="ECO:0000313" key="2">
    <source>
        <dbReference type="EMBL" id="GHD13323.1"/>
    </source>
</evidence>
<dbReference type="Gene3D" id="1.10.260.40">
    <property type="entry name" value="lambda repressor-like DNA-binding domains"/>
    <property type="match status" value="1"/>
</dbReference>
<sequence length="319" mass="33411">MRTAPHAFPTALSMAQALQAAADALLEGEYTQERLAELLKRADRVSEAVACYKAAAVMDARGRGDTWPQIGAAAFVSPATARSRWNAAEAERQLRRCVEQGHSAGGAAAAPRMPRSADRCAAAGEGGAGMRARAARMLSGVLSLLVRYSALSLKEVADRTGMSPSYLSRIVAGERVPAWSAVLALTAELGADPQDLRAMWEAAQGWAKPPRPGLETAVSNLAAALRGTYLAAGCPPYERVAEATAGVVPGAAVQDVLLGKAVPCWEITSALLTALHAHPGDFRGLWDDANYAFLLCVVPPADPGTFDLPPPLPPHDTGE</sequence>
<dbReference type="Proteomes" id="UP000638353">
    <property type="component" value="Unassembled WGS sequence"/>
</dbReference>
<dbReference type="AlphaFoldDB" id="A0A919CE36"/>
<dbReference type="SMART" id="SM00530">
    <property type="entry name" value="HTH_XRE"/>
    <property type="match status" value="1"/>
</dbReference>
<dbReference type="InterPro" id="IPR001387">
    <property type="entry name" value="Cro/C1-type_HTH"/>
</dbReference>
<evidence type="ECO:0000259" key="1">
    <source>
        <dbReference type="PROSITE" id="PS50943"/>
    </source>
</evidence>
<comment type="caution">
    <text evidence="2">The sequence shown here is derived from an EMBL/GenBank/DDBJ whole genome shotgun (WGS) entry which is preliminary data.</text>
</comment>
<dbReference type="InterPro" id="IPR010982">
    <property type="entry name" value="Lambda_DNA-bd_dom_sf"/>
</dbReference>
<dbReference type="SUPFAM" id="SSF47413">
    <property type="entry name" value="lambda repressor-like DNA-binding domains"/>
    <property type="match status" value="1"/>
</dbReference>
<name>A0A919CE36_9ACTN</name>
<feature type="domain" description="HTH cro/C1-type" evidence="1">
    <location>
        <begin position="151"/>
        <end position="196"/>
    </location>
</feature>
<dbReference type="GO" id="GO:0003677">
    <property type="term" value="F:DNA binding"/>
    <property type="evidence" value="ECO:0007669"/>
    <property type="project" value="InterPro"/>
</dbReference>
<protein>
    <recommendedName>
        <fullName evidence="1">HTH cro/C1-type domain-containing protein</fullName>
    </recommendedName>
</protein>
<gene>
    <name evidence="2" type="ORF">GCM10010334_71320</name>
</gene>
<organism evidence="2 3">
    <name type="scientific">Streptomyces finlayi</name>
    <dbReference type="NCBI Taxonomy" id="67296"/>
    <lineage>
        <taxon>Bacteria</taxon>
        <taxon>Bacillati</taxon>
        <taxon>Actinomycetota</taxon>
        <taxon>Actinomycetes</taxon>
        <taxon>Kitasatosporales</taxon>
        <taxon>Streptomycetaceae</taxon>
        <taxon>Streptomyces</taxon>
    </lineage>
</organism>
<proteinExistence type="predicted"/>